<dbReference type="PANTHER" id="PTHR43842">
    <property type="entry name" value="PROPIONYL-COA CARBOXYLASE BETA CHAIN"/>
    <property type="match status" value="1"/>
</dbReference>
<name>A0A059FW60_9PROT</name>
<evidence type="ECO:0000313" key="4">
    <source>
        <dbReference type="Proteomes" id="UP000025061"/>
    </source>
</evidence>
<protein>
    <submittedName>
        <fullName evidence="3">Carboxyl transferase domain-containing protein</fullName>
    </submittedName>
</protein>
<keyword evidence="4" id="KW-1185">Reference proteome</keyword>
<dbReference type="InterPro" id="IPR011763">
    <property type="entry name" value="COA_CT_C"/>
</dbReference>
<dbReference type="PATRIC" id="fig|1280951.3.peg.1806"/>
<dbReference type="PANTHER" id="PTHR43842:SF2">
    <property type="entry name" value="PROPIONYL-COA CARBOXYLASE BETA CHAIN, MITOCHONDRIAL"/>
    <property type="match status" value="1"/>
</dbReference>
<accession>A0A059FW60</accession>
<dbReference type="PROSITE" id="PS50980">
    <property type="entry name" value="COA_CT_NTER"/>
    <property type="match status" value="1"/>
</dbReference>
<dbReference type="PROSITE" id="PS50989">
    <property type="entry name" value="COA_CT_CTER"/>
    <property type="match status" value="1"/>
</dbReference>
<dbReference type="Pfam" id="PF01039">
    <property type="entry name" value="Carboxyl_trans"/>
    <property type="match status" value="1"/>
</dbReference>
<feature type="domain" description="CoA carboxyltransferase C-terminal" evidence="2">
    <location>
        <begin position="275"/>
        <end position="522"/>
    </location>
</feature>
<keyword evidence="3" id="KW-0808">Transferase</keyword>
<sequence>MRHIDQLQRMSWEKSIEELRRRERLAEEMGGEEPVSRQRGRGKLTVRERVAFLADPGSFHEIGKIAGKATYGADEELDGFMPSNSVMGRARLDGHPAVILADDFTVRGGAADAAIWQKMAQAIKMAAEYRMPLVQMIDGTGGGGSVKMLEKDPRTYIPETPGWSEIVHGLTQVPFVSLALGPCAGMGAGRVAASHFSIMVKELSQVFVAGPPVAIALGENVTKEELGGWKIQGQNGTVDNVVDSEADAFIAARRFLSYLPPSVHHLPGRIQPADDPKRKEESLLSIVPKDGRTPYKPRRIVEAVVDKGSFFEIGHDWGRGIVTGLARIDGHAVGIMAGDPFFLDGAWTADVCDKVTRHMDLCSTFHLPVIHFVDCPGFAVGVKAETAGVTRAGVRAMTAVYQASVPVCSVIIRKAYGLAGSAMMNQSKTKWRYCWPSGDWGSLPMAGGIEAAFRKELTEAEDPAALKEQLYKKFEAIRSPFRTAESFFAEEIIDPRETRPLLVDFVQHAQRIVEPGERQTGFRP</sequence>
<dbReference type="InterPro" id="IPR011762">
    <property type="entry name" value="COA_CT_N"/>
</dbReference>
<comment type="caution">
    <text evidence="3">The sequence shown here is derived from an EMBL/GenBank/DDBJ whole genome shotgun (WGS) entry which is preliminary data.</text>
</comment>
<dbReference type="InterPro" id="IPR051047">
    <property type="entry name" value="AccD/PCCB"/>
</dbReference>
<dbReference type="EMBL" id="ARYI01000006">
    <property type="protein sequence ID" value="KCZ94909.1"/>
    <property type="molecule type" value="Genomic_DNA"/>
</dbReference>
<dbReference type="GO" id="GO:0016740">
    <property type="term" value="F:transferase activity"/>
    <property type="evidence" value="ECO:0007669"/>
    <property type="project" value="UniProtKB-KW"/>
</dbReference>
<dbReference type="Gene3D" id="3.90.226.10">
    <property type="entry name" value="2-enoyl-CoA Hydratase, Chain A, domain 1"/>
    <property type="match status" value="2"/>
</dbReference>
<feature type="domain" description="CoA carboxyltransferase N-terminal" evidence="1">
    <location>
        <begin position="9"/>
        <end position="272"/>
    </location>
</feature>
<proteinExistence type="predicted"/>
<evidence type="ECO:0000313" key="3">
    <source>
        <dbReference type="EMBL" id="KCZ94909.1"/>
    </source>
</evidence>
<dbReference type="InterPro" id="IPR034733">
    <property type="entry name" value="AcCoA_carboxyl_beta"/>
</dbReference>
<reference evidence="3 4" key="1">
    <citation type="submission" date="2013-04" db="EMBL/GenBank/DDBJ databases">
        <title>Hyphomonas hirschiana VP5 Genome Sequencing.</title>
        <authorList>
            <person name="Lai Q."/>
            <person name="Shao Z."/>
        </authorList>
    </citation>
    <scope>NUCLEOTIDE SEQUENCE [LARGE SCALE GENOMIC DNA]</scope>
    <source>
        <strain evidence="3 4">VP5</strain>
    </source>
</reference>
<evidence type="ECO:0000259" key="2">
    <source>
        <dbReference type="PROSITE" id="PS50989"/>
    </source>
</evidence>
<dbReference type="InterPro" id="IPR029045">
    <property type="entry name" value="ClpP/crotonase-like_dom_sf"/>
</dbReference>
<dbReference type="Proteomes" id="UP000025061">
    <property type="component" value="Unassembled WGS sequence"/>
</dbReference>
<evidence type="ECO:0000259" key="1">
    <source>
        <dbReference type="PROSITE" id="PS50980"/>
    </source>
</evidence>
<organism evidence="3 4">
    <name type="scientific">Hyphomonas hirschiana VP5</name>
    <dbReference type="NCBI Taxonomy" id="1280951"/>
    <lineage>
        <taxon>Bacteria</taxon>
        <taxon>Pseudomonadati</taxon>
        <taxon>Pseudomonadota</taxon>
        <taxon>Alphaproteobacteria</taxon>
        <taxon>Hyphomonadales</taxon>
        <taxon>Hyphomonadaceae</taxon>
        <taxon>Hyphomonas</taxon>
    </lineage>
</organism>
<dbReference type="AlphaFoldDB" id="A0A059FW60"/>
<dbReference type="GO" id="GO:0004658">
    <property type="term" value="F:propionyl-CoA carboxylase activity"/>
    <property type="evidence" value="ECO:0007669"/>
    <property type="project" value="TreeGrafter"/>
</dbReference>
<gene>
    <name evidence="3" type="ORF">HHI_08943</name>
</gene>
<dbReference type="SUPFAM" id="SSF52096">
    <property type="entry name" value="ClpP/crotonase"/>
    <property type="match status" value="2"/>
</dbReference>